<dbReference type="Proteomes" id="UP000476820">
    <property type="component" value="Unassembled WGS sequence"/>
</dbReference>
<dbReference type="EMBL" id="SWOV01000003">
    <property type="protein sequence ID" value="NFF86711.1"/>
    <property type="molecule type" value="Genomic_DNA"/>
</dbReference>
<protein>
    <submittedName>
        <fullName evidence="2">Uncharacterized protein</fullName>
    </submittedName>
</protein>
<gene>
    <name evidence="1" type="ORF">EXM65_11575</name>
    <name evidence="2" type="ORF">FC774_02160</name>
    <name evidence="3" type="ORF">FDB51_07515</name>
    <name evidence="4" type="ORF">FDG31_15100</name>
</gene>
<evidence type="ECO:0000313" key="7">
    <source>
        <dbReference type="Proteomes" id="UP000476820"/>
    </source>
</evidence>
<comment type="caution">
    <text evidence="2">The sequence shown here is derived from an EMBL/GenBank/DDBJ whole genome shotgun (WGS) entry which is preliminary data.</text>
</comment>
<dbReference type="EMBL" id="SXFB01000015">
    <property type="protein sequence ID" value="NFV27462.1"/>
    <property type="molecule type" value="Genomic_DNA"/>
</dbReference>
<evidence type="ECO:0000313" key="2">
    <source>
        <dbReference type="EMBL" id="NFF86711.1"/>
    </source>
</evidence>
<evidence type="ECO:0000313" key="1">
    <source>
        <dbReference type="EMBL" id="NFA43199.1"/>
    </source>
</evidence>
<organism evidence="2 7">
    <name type="scientific">Clostridium botulinum</name>
    <dbReference type="NCBI Taxonomy" id="1491"/>
    <lineage>
        <taxon>Bacteria</taxon>
        <taxon>Bacillati</taxon>
        <taxon>Bacillota</taxon>
        <taxon>Clostridia</taxon>
        <taxon>Eubacteriales</taxon>
        <taxon>Clostridiaceae</taxon>
        <taxon>Clostridium</taxon>
    </lineage>
</organism>
<dbReference type="Proteomes" id="UP000472355">
    <property type="component" value="Unassembled WGS sequence"/>
</dbReference>
<proteinExistence type="predicted"/>
<dbReference type="Proteomes" id="UP000473681">
    <property type="component" value="Unassembled WGS sequence"/>
</dbReference>
<evidence type="ECO:0000313" key="3">
    <source>
        <dbReference type="EMBL" id="NFN34981.1"/>
    </source>
</evidence>
<reference evidence="1 5" key="1">
    <citation type="submission" date="2019-02" db="EMBL/GenBank/DDBJ databases">
        <title>Genome sequencing of Clostridium botulinum clinical isolates.</title>
        <authorList>
            <person name="Brunt J."/>
            <person name="Van Vliet A.H.M."/>
            <person name="Stringer S.C."/>
            <person name="Grant K.A."/>
            <person name="Carter A.C."/>
            <person name="Peck M.W."/>
        </authorList>
    </citation>
    <scope>NUCLEOTIDE SEQUENCE [LARGE SCALE GENOMIC DNA]</scope>
    <source>
        <strain evidence="1 5">H113700579</strain>
    </source>
</reference>
<name>A0A0C2N1V1_CLOBO</name>
<dbReference type="AlphaFoldDB" id="A0A0C2N1V1"/>
<dbReference type="EMBL" id="SGKU01000032">
    <property type="protein sequence ID" value="NFA43199.1"/>
    <property type="molecule type" value="Genomic_DNA"/>
</dbReference>
<evidence type="ECO:0000313" key="4">
    <source>
        <dbReference type="EMBL" id="NFV27462.1"/>
    </source>
</evidence>
<accession>A0A0C2N1V1</accession>
<dbReference type="RefSeq" id="WP_003370734.1">
    <property type="nucleotide sequence ID" value="NZ_CP010520.1"/>
</dbReference>
<sequence>MNGYQLIMKVQQKMQDPAFAQRFYKTVGDLKGVPGLQQEVLRIAQIQDERKREKALDKLPSKVKKAVQDLLSMIEN</sequence>
<dbReference type="EMBL" id="SWVK01000008">
    <property type="protein sequence ID" value="NFN34981.1"/>
    <property type="molecule type" value="Genomic_DNA"/>
</dbReference>
<dbReference type="Proteomes" id="UP000486903">
    <property type="component" value="Unassembled WGS sequence"/>
</dbReference>
<dbReference type="OrthoDB" id="1912520at2"/>
<reference evidence="6 7" key="2">
    <citation type="submission" date="2019-04" db="EMBL/GenBank/DDBJ databases">
        <title>Genome sequencing of Clostridium botulinum Groups I-IV and Clostridium butyricum.</title>
        <authorList>
            <person name="Brunt J."/>
            <person name="Van Vliet A.H.M."/>
            <person name="Stringer S.C."/>
            <person name="Carter A.T."/>
            <person name="Peck M.W."/>
        </authorList>
    </citation>
    <scope>NUCLEOTIDE SEQUENCE [LARGE SCALE GENOMIC DNA]</scope>
    <source>
        <strain evidence="2 7">1605</strain>
        <strain evidence="4 8">BL81</strain>
        <strain evidence="3 6">CB-K-33E</strain>
    </source>
</reference>
<evidence type="ECO:0000313" key="5">
    <source>
        <dbReference type="Proteomes" id="UP000472355"/>
    </source>
</evidence>
<evidence type="ECO:0000313" key="8">
    <source>
        <dbReference type="Proteomes" id="UP000486903"/>
    </source>
</evidence>
<evidence type="ECO:0000313" key="6">
    <source>
        <dbReference type="Proteomes" id="UP000473681"/>
    </source>
</evidence>